<gene>
    <name evidence="1" type="ORF">SAMN05443665_101758</name>
</gene>
<dbReference type="Proteomes" id="UP000198318">
    <property type="component" value="Unassembled WGS sequence"/>
</dbReference>
<proteinExistence type="predicted"/>
<dbReference type="PIRSF" id="PIRSF017393">
    <property type="entry name" value="MTase_SAV2177"/>
    <property type="match status" value="1"/>
</dbReference>
<keyword evidence="1" id="KW-0808">Transferase</keyword>
<dbReference type="RefSeq" id="WP_179271589.1">
    <property type="nucleotide sequence ID" value="NZ_FZOR01000017.1"/>
</dbReference>
<accession>A0A239KA53</accession>
<evidence type="ECO:0000313" key="1">
    <source>
        <dbReference type="EMBL" id="SNT14509.1"/>
    </source>
</evidence>
<sequence>MTGTDPNPGLDYSRPSTARIYNYLLGGKAWSAVDEEAALKVIRSAPDAPIVARENMRFAGRAASWAVVRYGIRQVVDIGVGILDEVPIPSVETCVKAAAAGTRVLAYDHDDVVLAHARVLRPGYGGVLAGDVTDLDGIFGHPLAADLIDPAAPIVVVLAAVLHFVPDAGAVMADLRGRLAPGSVVVLSHATSTKTDGGRVNAMTQAYRGASSQIVFRTEEEIRALAAGWDIVTPPGLVDVQSWDPAGAYTGPPSETVRVVGMAAVLPERAAR</sequence>
<dbReference type="AlphaFoldDB" id="A0A239KA53"/>
<keyword evidence="2" id="KW-1185">Reference proteome</keyword>
<dbReference type="Pfam" id="PF04672">
    <property type="entry name" value="Methyltransf_19"/>
    <property type="match status" value="1"/>
</dbReference>
<dbReference type="Gene3D" id="3.40.50.150">
    <property type="entry name" value="Vaccinia Virus protein VP39"/>
    <property type="match status" value="1"/>
</dbReference>
<dbReference type="EMBL" id="FZOR01000017">
    <property type="protein sequence ID" value="SNT14509.1"/>
    <property type="molecule type" value="Genomic_DNA"/>
</dbReference>
<dbReference type="InterPro" id="IPR006764">
    <property type="entry name" value="SAM_dep_MeTrfase_SAV2177_type"/>
</dbReference>
<dbReference type="GO" id="GO:0008168">
    <property type="term" value="F:methyltransferase activity"/>
    <property type="evidence" value="ECO:0007669"/>
    <property type="project" value="UniProtKB-KW"/>
</dbReference>
<name>A0A239KA53_9ACTN</name>
<dbReference type="InterPro" id="IPR029063">
    <property type="entry name" value="SAM-dependent_MTases_sf"/>
</dbReference>
<keyword evidence="1" id="KW-0489">Methyltransferase</keyword>
<protein>
    <submittedName>
        <fullName evidence="1">S-adenosyl methyltransferase</fullName>
    </submittedName>
</protein>
<evidence type="ECO:0000313" key="2">
    <source>
        <dbReference type="Proteomes" id="UP000198318"/>
    </source>
</evidence>
<reference evidence="1 2" key="1">
    <citation type="submission" date="2017-06" db="EMBL/GenBank/DDBJ databases">
        <authorList>
            <person name="Kim H.J."/>
            <person name="Triplett B.A."/>
        </authorList>
    </citation>
    <scope>NUCLEOTIDE SEQUENCE [LARGE SCALE GENOMIC DNA]</scope>
    <source>
        <strain evidence="1 2">DSM 44715</strain>
    </source>
</reference>
<dbReference type="SUPFAM" id="SSF53335">
    <property type="entry name" value="S-adenosyl-L-methionine-dependent methyltransferases"/>
    <property type="match status" value="1"/>
</dbReference>
<organism evidence="1 2">
    <name type="scientific">Actinomadura meyerae</name>
    <dbReference type="NCBI Taxonomy" id="240840"/>
    <lineage>
        <taxon>Bacteria</taxon>
        <taxon>Bacillati</taxon>
        <taxon>Actinomycetota</taxon>
        <taxon>Actinomycetes</taxon>
        <taxon>Streptosporangiales</taxon>
        <taxon>Thermomonosporaceae</taxon>
        <taxon>Actinomadura</taxon>
    </lineage>
</organism>
<dbReference type="GO" id="GO:0032259">
    <property type="term" value="P:methylation"/>
    <property type="evidence" value="ECO:0007669"/>
    <property type="project" value="UniProtKB-KW"/>
</dbReference>